<feature type="compositionally biased region" description="Polar residues" evidence="1">
    <location>
        <begin position="1"/>
        <end position="17"/>
    </location>
</feature>
<dbReference type="Proteomes" id="UP000620104">
    <property type="component" value="Unassembled WGS sequence"/>
</dbReference>
<feature type="region of interest" description="Disordered" evidence="1">
    <location>
        <begin position="116"/>
        <end position="175"/>
    </location>
</feature>
<dbReference type="AlphaFoldDB" id="A0A8H3YGX5"/>
<organism evidence="2 3">
    <name type="scientific">Naganishia liquefaciens</name>
    <dbReference type="NCBI Taxonomy" id="104408"/>
    <lineage>
        <taxon>Eukaryota</taxon>
        <taxon>Fungi</taxon>
        <taxon>Dikarya</taxon>
        <taxon>Basidiomycota</taxon>
        <taxon>Agaricomycotina</taxon>
        <taxon>Tremellomycetes</taxon>
        <taxon>Filobasidiales</taxon>
        <taxon>Filobasidiaceae</taxon>
        <taxon>Naganishia</taxon>
    </lineage>
</organism>
<protein>
    <submittedName>
        <fullName evidence="2">Uncharacterized protein</fullName>
    </submittedName>
</protein>
<keyword evidence="3" id="KW-1185">Reference proteome</keyword>
<feature type="compositionally biased region" description="Basic and acidic residues" evidence="1">
    <location>
        <begin position="22"/>
        <end position="38"/>
    </location>
</feature>
<comment type="caution">
    <text evidence="2">The sequence shown here is derived from an EMBL/GenBank/DDBJ whole genome shotgun (WGS) entry which is preliminary data.</text>
</comment>
<dbReference type="EMBL" id="BLZA01000021">
    <property type="protein sequence ID" value="GHJ87101.1"/>
    <property type="molecule type" value="Genomic_DNA"/>
</dbReference>
<feature type="region of interest" description="Disordered" evidence="1">
    <location>
        <begin position="1"/>
        <end position="97"/>
    </location>
</feature>
<evidence type="ECO:0000313" key="2">
    <source>
        <dbReference type="EMBL" id="GHJ87101.1"/>
    </source>
</evidence>
<proteinExistence type="predicted"/>
<gene>
    <name evidence="2" type="ORF">NliqN6_3503</name>
</gene>
<name>A0A8H3YGX5_9TREE</name>
<sequence length="175" mass="18780">MISHQLGRSGSKSNTQELPPDIELRPYRVPTDGDRREACPSLPARPSAAKILTEKTGSFRDHSRSGGGTPDKQPFWRPPGSYGHSEIKTQPGSQTDDSLLKVPVASYGNLGSSLAPESYLGFSPLGPGASRDPPSFRSNVTSGGLSRDDCSLRSYEELTEQETGRSQMSAKPAAF</sequence>
<accession>A0A8H3YGX5</accession>
<reference evidence="2" key="1">
    <citation type="submission" date="2020-07" db="EMBL/GenBank/DDBJ databases">
        <title>Draft Genome Sequence of a Deep-Sea Yeast, Naganishia (Cryptococcus) liquefaciens strain N6.</title>
        <authorList>
            <person name="Han Y.W."/>
            <person name="Kajitani R."/>
            <person name="Morimoto H."/>
            <person name="Parhat M."/>
            <person name="Tsubouchi H."/>
            <person name="Bakenova O."/>
            <person name="Ogata M."/>
            <person name="Argunhan B."/>
            <person name="Aoki R."/>
            <person name="Kajiwara S."/>
            <person name="Itoh T."/>
            <person name="Iwasaki H."/>
        </authorList>
    </citation>
    <scope>NUCLEOTIDE SEQUENCE</scope>
    <source>
        <strain evidence="2">N6</strain>
    </source>
</reference>
<evidence type="ECO:0000256" key="1">
    <source>
        <dbReference type="SAM" id="MobiDB-lite"/>
    </source>
</evidence>
<feature type="compositionally biased region" description="Basic and acidic residues" evidence="1">
    <location>
        <begin position="146"/>
        <end position="156"/>
    </location>
</feature>
<feature type="compositionally biased region" description="Polar residues" evidence="1">
    <location>
        <begin position="88"/>
        <end position="97"/>
    </location>
</feature>
<evidence type="ECO:0000313" key="3">
    <source>
        <dbReference type="Proteomes" id="UP000620104"/>
    </source>
</evidence>